<evidence type="ECO:0000313" key="4">
    <source>
        <dbReference type="Proteomes" id="UP000642488"/>
    </source>
</evidence>
<evidence type="ECO:0000256" key="1">
    <source>
        <dbReference type="SAM" id="Phobius"/>
    </source>
</evidence>
<keyword evidence="1" id="KW-1133">Transmembrane helix</keyword>
<keyword evidence="1" id="KW-0472">Membrane</keyword>
<sequence>MAEEVKVEKKTIVEEIEVAGNQLVDRVKELAKEGSVRRLKIVADDGDVFLETPLNIGLAVGGVVVLAAPWLAILGAIAAMVSKVKIEVEREKDDAAD</sequence>
<dbReference type="AlphaFoldDB" id="A0A934IDL8"/>
<keyword evidence="4" id="KW-1185">Reference proteome</keyword>
<accession>A0A934IDL8</accession>
<dbReference type="Proteomes" id="UP000642488">
    <property type="component" value="Unassembled WGS sequence"/>
</dbReference>
<gene>
    <name evidence="3" type="ORF">ILP92_13165</name>
</gene>
<evidence type="ECO:0000313" key="3">
    <source>
        <dbReference type="EMBL" id="MBJ3763701.1"/>
    </source>
</evidence>
<feature type="domain" description="DUF4342" evidence="2">
    <location>
        <begin position="9"/>
        <end position="90"/>
    </location>
</feature>
<dbReference type="InterPro" id="IPR025642">
    <property type="entry name" value="DUF4342"/>
</dbReference>
<dbReference type="EMBL" id="JAEKPD010000013">
    <property type="protein sequence ID" value="MBJ3763701.1"/>
    <property type="molecule type" value="Genomic_DNA"/>
</dbReference>
<name>A0A934IDL8_9RHOB</name>
<organism evidence="3 4">
    <name type="scientific">Palleronia pontilimi</name>
    <dbReference type="NCBI Taxonomy" id="1964209"/>
    <lineage>
        <taxon>Bacteria</taxon>
        <taxon>Pseudomonadati</taxon>
        <taxon>Pseudomonadota</taxon>
        <taxon>Alphaproteobacteria</taxon>
        <taxon>Rhodobacterales</taxon>
        <taxon>Roseobacteraceae</taxon>
        <taxon>Palleronia</taxon>
    </lineage>
</organism>
<dbReference type="Pfam" id="PF14242">
    <property type="entry name" value="DUF4342"/>
    <property type="match status" value="1"/>
</dbReference>
<proteinExistence type="predicted"/>
<comment type="caution">
    <text evidence="3">The sequence shown here is derived from an EMBL/GenBank/DDBJ whole genome shotgun (WGS) entry which is preliminary data.</text>
</comment>
<keyword evidence="1" id="KW-0812">Transmembrane</keyword>
<reference evidence="3" key="1">
    <citation type="submission" date="2020-12" db="EMBL/GenBank/DDBJ databases">
        <title>Bacterial taxonomy.</title>
        <authorList>
            <person name="Pan X."/>
        </authorList>
    </citation>
    <scope>NUCLEOTIDE SEQUENCE</scope>
    <source>
        <strain evidence="3">KCTC 52957</strain>
    </source>
</reference>
<feature type="transmembrane region" description="Helical" evidence="1">
    <location>
        <begin position="56"/>
        <end position="81"/>
    </location>
</feature>
<dbReference type="RefSeq" id="WP_198916874.1">
    <property type="nucleotide sequence ID" value="NZ_JAEKPD010000013.1"/>
</dbReference>
<protein>
    <submittedName>
        <fullName evidence="3">DUF4342 domain-containing protein</fullName>
    </submittedName>
</protein>
<evidence type="ECO:0000259" key="2">
    <source>
        <dbReference type="Pfam" id="PF14242"/>
    </source>
</evidence>